<dbReference type="SUPFAM" id="SSF49265">
    <property type="entry name" value="Fibronectin type III"/>
    <property type="match status" value="1"/>
</dbReference>
<organism evidence="2 3">
    <name type="scientific">Symbiodinium necroappetens</name>
    <dbReference type="NCBI Taxonomy" id="1628268"/>
    <lineage>
        <taxon>Eukaryota</taxon>
        <taxon>Sar</taxon>
        <taxon>Alveolata</taxon>
        <taxon>Dinophyceae</taxon>
        <taxon>Suessiales</taxon>
        <taxon>Symbiodiniaceae</taxon>
        <taxon>Symbiodinium</taxon>
    </lineage>
</organism>
<sequence>VGSCHESLREHLAEVQDKKMGVTVFYKSCWGRTYAHCCAQEDRWSELPGVALEASPCHAFSQAEDWLVLCLPYARSLELVMNDGGRGWDKAPGGKNYKVMTPGVFVLTHGHLDPVALPPQQPQNLTAEAVDGSRVQLLWEPPALADGEAPVKCYRIFRNGRLIGQTETTSCYFLDINLFAFTDYEYSVAAVNGQDVAGPLSDAASVKTKLPGLPTAPRNLRANTRKEHGSLVVSLEWEPPADCGGAPVASYEILRDGSVIDIYEVPNARIRSEAEAAKPLDPEAAAARRWVRSTCSYSNLSWFK</sequence>
<feature type="non-terminal residue" evidence="2">
    <location>
        <position position="1"/>
    </location>
</feature>
<feature type="domain" description="Fibronectin type-III" evidence="1">
    <location>
        <begin position="121"/>
        <end position="211"/>
    </location>
</feature>
<dbReference type="OrthoDB" id="443915at2759"/>
<dbReference type="InterPro" id="IPR013783">
    <property type="entry name" value="Ig-like_fold"/>
</dbReference>
<evidence type="ECO:0000313" key="3">
    <source>
        <dbReference type="Proteomes" id="UP000601435"/>
    </source>
</evidence>
<dbReference type="InterPro" id="IPR036116">
    <property type="entry name" value="FN3_sf"/>
</dbReference>
<dbReference type="CDD" id="cd00063">
    <property type="entry name" value="FN3"/>
    <property type="match status" value="1"/>
</dbReference>
<dbReference type="Gene3D" id="2.60.40.10">
    <property type="entry name" value="Immunoglobulins"/>
    <property type="match status" value="2"/>
</dbReference>
<proteinExistence type="predicted"/>
<gene>
    <name evidence="2" type="primary">unc-22</name>
    <name evidence="2" type="ORF">SNEC2469_LOCUS18684</name>
</gene>
<dbReference type="InterPro" id="IPR003961">
    <property type="entry name" value="FN3_dom"/>
</dbReference>
<dbReference type="Proteomes" id="UP000601435">
    <property type="component" value="Unassembled WGS sequence"/>
</dbReference>
<accession>A0A812VYX2</accession>
<protein>
    <submittedName>
        <fullName evidence="2">Unc-22 protein</fullName>
    </submittedName>
</protein>
<comment type="caution">
    <text evidence="2">The sequence shown here is derived from an EMBL/GenBank/DDBJ whole genome shotgun (WGS) entry which is preliminary data.</text>
</comment>
<keyword evidence="3" id="KW-1185">Reference proteome</keyword>
<feature type="non-terminal residue" evidence="2">
    <location>
        <position position="304"/>
    </location>
</feature>
<dbReference type="PROSITE" id="PS50853">
    <property type="entry name" value="FN3"/>
    <property type="match status" value="1"/>
</dbReference>
<evidence type="ECO:0000313" key="2">
    <source>
        <dbReference type="EMBL" id="CAE7658998.1"/>
    </source>
</evidence>
<reference evidence="2" key="1">
    <citation type="submission" date="2021-02" db="EMBL/GenBank/DDBJ databases">
        <authorList>
            <person name="Dougan E. K."/>
            <person name="Rhodes N."/>
            <person name="Thang M."/>
            <person name="Chan C."/>
        </authorList>
    </citation>
    <scope>NUCLEOTIDE SEQUENCE</scope>
</reference>
<dbReference type="SMART" id="SM00060">
    <property type="entry name" value="FN3"/>
    <property type="match status" value="1"/>
</dbReference>
<dbReference type="Pfam" id="PF00041">
    <property type="entry name" value="fn3"/>
    <property type="match status" value="1"/>
</dbReference>
<dbReference type="EMBL" id="CAJNJA010031637">
    <property type="protein sequence ID" value="CAE7658998.1"/>
    <property type="molecule type" value="Genomic_DNA"/>
</dbReference>
<name>A0A812VYX2_9DINO</name>
<evidence type="ECO:0000259" key="1">
    <source>
        <dbReference type="PROSITE" id="PS50853"/>
    </source>
</evidence>
<dbReference type="AlphaFoldDB" id="A0A812VYX2"/>